<reference evidence="9" key="1">
    <citation type="submission" date="2021-01" db="EMBL/GenBank/DDBJ databases">
        <authorList>
            <person name="Corre E."/>
            <person name="Pelletier E."/>
            <person name="Niang G."/>
            <person name="Scheremetjew M."/>
            <person name="Finn R."/>
            <person name="Kale V."/>
            <person name="Holt S."/>
            <person name="Cochrane G."/>
            <person name="Meng A."/>
            <person name="Brown T."/>
            <person name="Cohen L."/>
        </authorList>
    </citation>
    <scope>NUCLEOTIDE SEQUENCE</scope>
    <source>
        <strain evidence="9">CCMP1243</strain>
    </source>
</reference>
<dbReference type="GO" id="GO:0046872">
    <property type="term" value="F:metal ion binding"/>
    <property type="evidence" value="ECO:0007669"/>
    <property type="project" value="UniProtKB-KW"/>
</dbReference>
<evidence type="ECO:0000256" key="2">
    <source>
        <dbReference type="ARBA" id="ARBA00004955"/>
    </source>
</evidence>
<dbReference type="InterPro" id="IPR006329">
    <property type="entry name" value="AMPD"/>
</dbReference>
<evidence type="ECO:0000313" key="9">
    <source>
        <dbReference type="EMBL" id="CAD9678298.1"/>
    </source>
</evidence>
<dbReference type="PANTHER" id="PTHR11359:SF0">
    <property type="entry name" value="AMP DEAMINASE"/>
    <property type="match status" value="1"/>
</dbReference>
<dbReference type="GO" id="GO:0005829">
    <property type="term" value="C:cytosol"/>
    <property type="evidence" value="ECO:0007669"/>
    <property type="project" value="TreeGrafter"/>
</dbReference>
<keyword evidence="7" id="KW-0862">Zinc</keyword>
<protein>
    <recommendedName>
        <fullName evidence="4">AMP deaminase</fullName>
        <ecNumber evidence="4">3.5.4.6</ecNumber>
    </recommendedName>
</protein>
<name>A0A7S2WBS6_9STRA</name>
<evidence type="ECO:0000256" key="7">
    <source>
        <dbReference type="ARBA" id="ARBA00022833"/>
    </source>
</evidence>
<evidence type="ECO:0000256" key="8">
    <source>
        <dbReference type="ARBA" id="ARBA00023080"/>
    </source>
</evidence>
<evidence type="ECO:0000256" key="5">
    <source>
        <dbReference type="ARBA" id="ARBA00022723"/>
    </source>
</evidence>
<evidence type="ECO:0000256" key="1">
    <source>
        <dbReference type="ARBA" id="ARBA00001947"/>
    </source>
</evidence>
<keyword evidence="8" id="KW-0546">Nucleotide metabolism</keyword>
<dbReference type="PROSITE" id="PS00485">
    <property type="entry name" value="A_DEAMINASE"/>
    <property type="match status" value="1"/>
</dbReference>
<dbReference type="NCBIfam" id="TIGR01429">
    <property type="entry name" value="AMP_deaminase"/>
    <property type="match status" value="1"/>
</dbReference>
<evidence type="ECO:0000256" key="6">
    <source>
        <dbReference type="ARBA" id="ARBA00022801"/>
    </source>
</evidence>
<organism evidence="9">
    <name type="scientific">Rhizochromulina marina</name>
    <dbReference type="NCBI Taxonomy" id="1034831"/>
    <lineage>
        <taxon>Eukaryota</taxon>
        <taxon>Sar</taxon>
        <taxon>Stramenopiles</taxon>
        <taxon>Ochrophyta</taxon>
        <taxon>Dictyochophyceae</taxon>
        <taxon>Rhizochromulinales</taxon>
        <taxon>Rhizochromulina</taxon>
    </lineage>
</organism>
<dbReference type="SUPFAM" id="SSF51556">
    <property type="entry name" value="Metallo-dependent hydrolases"/>
    <property type="match status" value="1"/>
</dbReference>
<keyword evidence="5" id="KW-0479">Metal-binding</keyword>
<dbReference type="InterPro" id="IPR032466">
    <property type="entry name" value="Metal_Hydrolase"/>
</dbReference>
<comment type="cofactor">
    <cofactor evidence="1">
        <name>Zn(2+)</name>
        <dbReference type="ChEBI" id="CHEBI:29105"/>
    </cofactor>
</comment>
<dbReference type="Gene3D" id="3.20.20.140">
    <property type="entry name" value="Metal-dependent hydrolases"/>
    <property type="match status" value="1"/>
</dbReference>
<gene>
    <name evidence="9" type="ORF">RMAR1173_LOCUS7114</name>
</gene>
<dbReference type="FunFam" id="3.20.20.140:FF:000035">
    <property type="entry name" value="Probable amp deaminase"/>
    <property type="match status" value="1"/>
</dbReference>
<dbReference type="UniPathway" id="UPA00591">
    <property type="reaction ID" value="UER00663"/>
</dbReference>
<keyword evidence="6" id="KW-0378">Hydrolase</keyword>
<sequence>MQHDADLELREKVAAEGEARGTLLHMVSLGKRQASLSFDLGESSVGPQDHEETWEPVQEFDRLVIESPQTGVLWDADAHDACVALARALDLRDKWQALFVLADADPDAVPKEPQAHERRAPEYNPFEGNIPSASKHVFEVVDGVYHAKSAPGDRSFEFRVPSAAEFYRDLFEIHRITMMGPVKSYAYKRLRVLEEHFNMHVMLNSERELAAQKSVPHRDFYNVRKVDTHVHHSACMNQKHLLRFIKSKLRKDPNEIVTFRDGKFMTLAEVFSSLELTAYDLSVDTLDMHANNTFHRFDRFNLKYNPAGQSRLREIFLKTDNLLAGQYMAEITREVMADLEASKYQLTEWRVSIYGRKLSEWDKLARWFFVNQLAHPCNRWLIQIPRIYHVYKRMGEVSNFQDMIDNIFAPLFEVTRDPRSNLSLHTFLQTIVGFDSVDDESKPERILAQPDTTLPSPENWTSDENPPYVYYAYYLYANLATLNRLRKSRGLNTFEFRPHAGEAGALDHLDSCFLVANKINHGITLRKSPGLQYLYYLKQIGIAMSPLSNNKLFLDYNRNPFMKYFAQGLNVSLSTDDPLLLHYTKEALMEEYSVAAQVWKLSSIDTCEIARNSVLQSGFEQRFKRHFLGKNYWRPGAAGNDIRLTNVPNIRVQYREEMLQAELELIRKANLGQD</sequence>
<evidence type="ECO:0000256" key="4">
    <source>
        <dbReference type="ARBA" id="ARBA00012775"/>
    </source>
</evidence>
<dbReference type="Gene3D" id="4.10.800.20">
    <property type="match status" value="1"/>
</dbReference>
<dbReference type="EMBL" id="HBHJ01010900">
    <property type="protein sequence ID" value="CAD9678298.1"/>
    <property type="molecule type" value="Transcribed_RNA"/>
</dbReference>
<comment type="similarity">
    <text evidence="3">Belongs to the metallo-dependent hydrolases superfamily. Adenosine and AMP deaminases family.</text>
</comment>
<dbReference type="Pfam" id="PF19326">
    <property type="entry name" value="AMP_deaminase"/>
    <property type="match status" value="1"/>
</dbReference>
<dbReference type="FunFam" id="4.10.800.20:FF:000001">
    <property type="entry name" value="AMP deaminase"/>
    <property type="match status" value="1"/>
</dbReference>
<dbReference type="AlphaFoldDB" id="A0A7S2WBS6"/>
<dbReference type="EC" id="3.5.4.6" evidence="4"/>
<comment type="pathway">
    <text evidence="2">Purine metabolism; IMP biosynthesis via salvage pathway; IMP from AMP: step 1/1.</text>
</comment>
<dbReference type="InterPro" id="IPR006650">
    <property type="entry name" value="A/AMP_deam_AS"/>
</dbReference>
<dbReference type="PANTHER" id="PTHR11359">
    <property type="entry name" value="AMP DEAMINASE"/>
    <property type="match status" value="1"/>
</dbReference>
<dbReference type="GO" id="GO:0032264">
    <property type="term" value="P:IMP salvage"/>
    <property type="evidence" value="ECO:0007669"/>
    <property type="project" value="UniProtKB-UniPathway"/>
</dbReference>
<evidence type="ECO:0000256" key="3">
    <source>
        <dbReference type="ARBA" id="ARBA00006676"/>
    </source>
</evidence>
<proteinExistence type="inferred from homology"/>
<accession>A0A7S2WBS6</accession>
<dbReference type="GO" id="GO:0003876">
    <property type="term" value="F:AMP deaminase activity"/>
    <property type="evidence" value="ECO:0007669"/>
    <property type="project" value="UniProtKB-EC"/>
</dbReference>
<dbReference type="GO" id="GO:0046033">
    <property type="term" value="P:AMP metabolic process"/>
    <property type="evidence" value="ECO:0007669"/>
    <property type="project" value="TreeGrafter"/>
</dbReference>